<keyword evidence="2 6" id="KW-0812">Transmembrane</keyword>
<dbReference type="GeneID" id="28731362"/>
<evidence type="ECO:0000256" key="5">
    <source>
        <dbReference type="SAM" id="MobiDB-lite"/>
    </source>
</evidence>
<dbReference type="RefSeq" id="XP_018000680.1">
    <property type="nucleotide sequence ID" value="XM_018139482.1"/>
</dbReference>
<reference evidence="8 9" key="1">
    <citation type="submission" date="2015-06" db="EMBL/GenBank/DDBJ databases">
        <title>Draft genome of the ant-associated black yeast Phialophora attae CBS 131958.</title>
        <authorList>
            <person name="Moreno L.F."/>
            <person name="Stielow B.J."/>
            <person name="de Hoog S."/>
            <person name="Vicente V.A."/>
            <person name="Weiss V.A."/>
            <person name="de Vries M."/>
            <person name="Cruz L.M."/>
            <person name="Souza E.M."/>
        </authorList>
    </citation>
    <scope>NUCLEOTIDE SEQUENCE [LARGE SCALE GENOMIC DNA]</scope>
    <source>
        <strain evidence="8 9">CBS 131958</strain>
    </source>
</reference>
<dbReference type="SUPFAM" id="SSF103473">
    <property type="entry name" value="MFS general substrate transporter"/>
    <property type="match status" value="1"/>
</dbReference>
<sequence length="590" mass="65118">MAAFIDKPPLSDQKQNSLKDISATDRREPSPASDDEQEVDHLRQQAWGRYTKLWMWLGISLMWTIFELDNATVYNYQNYATSEFESISYLGTLTTAGTILSAVLKPPIAKLSDVIGRAETYAITVILYILSYILASSSNAFDQYAGSYIIYCVGQTGMQILNQIIVADITNSRTRGLANGLVNLPFMIVPWIAAFIVDSALTTVGWRWGIGMFGFILPACSAAVIIPLALFQRRMKGLGSPPRPKLSVSGFFSHIDIVGVTLLASGFALVLLPLSLAGNTPSRWSTPWIPTLIAVGLVLLGTLLFYEARFARWPVLPFRFLRNSSLLLAWLIGTTDSFAFSATHTYMYTWSVVVHDFSPRNASFLTFTAGCMQVLSGAICGFLMYRTRRFKGLLVGGVMVRLIGYGIMLRLRGSNNSTAELFVVQLIQGFGSGIVLTIVLVVAQIVVTRADLAQSTALMLQFIYLGNALGSAVAGAIYTGLFRDRIAVHAPDLPSAQVDAVYNTIAGYEDVESPEEVDAVNHAYSDVMRYMTLVALIASAIPVLCVWWLRDWKLSEDRHNLAEDVKKGDAGVISEDDGALRRWWKTGKWW</sequence>
<feature type="domain" description="Major facilitator superfamily (MFS) profile" evidence="7">
    <location>
        <begin position="55"/>
        <end position="550"/>
    </location>
</feature>
<dbReference type="OrthoDB" id="2241241at2759"/>
<feature type="transmembrane region" description="Helical" evidence="6">
    <location>
        <begin position="116"/>
        <end position="135"/>
    </location>
</feature>
<feature type="transmembrane region" description="Helical" evidence="6">
    <location>
        <begin position="50"/>
        <end position="66"/>
    </location>
</feature>
<evidence type="ECO:0000256" key="2">
    <source>
        <dbReference type="ARBA" id="ARBA00022692"/>
    </source>
</evidence>
<dbReference type="PANTHER" id="PTHR23501">
    <property type="entry name" value="MAJOR FACILITATOR SUPERFAMILY"/>
    <property type="match status" value="1"/>
</dbReference>
<feature type="transmembrane region" description="Helical" evidence="6">
    <location>
        <begin position="362"/>
        <end position="385"/>
    </location>
</feature>
<dbReference type="Gene3D" id="1.20.1250.20">
    <property type="entry name" value="MFS general substrate transporter like domains"/>
    <property type="match status" value="2"/>
</dbReference>
<evidence type="ECO:0000313" key="9">
    <source>
        <dbReference type="Proteomes" id="UP000038010"/>
    </source>
</evidence>
<dbReference type="VEuPathDB" id="FungiDB:AB675_10694"/>
<feature type="transmembrane region" description="Helical" evidence="6">
    <location>
        <begin position="530"/>
        <end position="549"/>
    </location>
</feature>
<dbReference type="EMBL" id="LFJN01000011">
    <property type="protein sequence ID" value="KPI40717.1"/>
    <property type="molecule type" value="Genomic_DNA"/>
</dbReference>
<evidence type="ECO:0000256" key="3">
    <source>
        <dbReference type="ARBA" id="ARBA00022989"/>
    </source>
</evidence>
<feature type="region of interest" description="Disordered" evidence="5">
    <location>
        <begin position="1"/>
        <end position="39"/>
    </location>
</feature>
<feature type="transmembrane region" description="Helical" evidence="6">
    <location>
        <begin position="86"/>
        <end position="104"/>
    </location>
</feature>
<dbReference type="GO" id="GO:0005886">
    <property type="term" value="C:plasma membrane"/>
    <property type="evidence" value="ECO:0007669"/>
    <property type="project" value="TreeGrafter"/>
</dbReference>
<name>A0A0N1HBI0_9EURO</name>
<evidence type="ECO:0000256" key="4">
    <source>
        <dbReference type="ARBA" id="ARBA00023136"/>
    </source>
</evidence>
<comment type="caution">
    <text evidence="8">The sequence shown here is derived from an EMBL/GenBank/DDBJ whole genome shotgun (WGS) entry which is preliminary data.</text>
</comment>
<dbReference type="PANTHER" id="PTHR23501:SF200">
    <property type="entry name" value="TRANSPORTER, PUTATIVE (AFU_ORTHOLOGUE AFUA_3G01360)-RELATED"/>
    <property type="match status" value="1"/>
</dbReference>
<dbReference type="PROSITE" id="PS50850">
    <property type="entry name" value="MFS"/>
    <property type="match status" value="1"/>
</dbReference>
<feature type="transmembrane region" description="Helical" evidence="6">
    <location>
        <begin position="392"/>
        <end position="411"/>
    </location>
</feature>
<organism evidence="8 9">
    <name type="scientific">Cyphellophora attinorum</name>
    <dbReference type="NCBI Taxonomy" id="1664694"/>
    <lineage>
        <taxon>Eukaryota</taxon>
        <taxon>Fungi</taxon>
        <taxon>Dikarya</taxon>
        <taxon>Ascomycota</taxon>
        <taxon>Pezizomycotina</taxon>
        <taxon>Eurotiomycetes</taxon>
        <taxon>Chaetothyriomycetidae</taxon>
        <taxon>Chaetothyriales</taxon>
        <taxon>Cyphellophoraceae</taxon>
        <taxon>Cyphellophora</taxon>
    </lineage>
</organism>
<feature type="transmembrane region" description="Helical" evidence="6">
    <location>
        <begin position="208"/>
        <end position="231"/>
    </location>
</feature>
<feature type="transmembrane region" description="Helical" evidence="6">
    <location>
        <begin position="251"/>
        <end position="276"/>
    </location>
</feature>
<feature type="transmembrane region" description="Helical" evidence="6">
    <location>
        <begin position="458"/>
        <end position="478"/>
    </location>
</feature>
<protein>
    <submittedName>
        <fullName evidence="8">Siderophore iron transporter 2</fullName>
    </submittedName>
</protein>
<dbReference type="Proteomes" id="UP000038010">
    <property type="component" value="Unassembled WGS sequence"/>
</dbReference>
<accession>A0A0N1HBI0</accession>
<evidence type="ECO:0000313" key="8">
    <source>
        <dbReference type="EMBL" id="KPI40717.1"/>
    </source>
</evidence>
<dbReference type="GO" id="GO:0015343">
    <property type="term" value="F:siderophore-iron transmembrane transporter activity"/>
    <property type="evidence" value="ECO:0007669"/>
    <property type="project" value="TreeGrafter"/>
</dbReference>
<evidence type="ECO:0000259" key="7">
    <source>
        <dbReference type="PROSITE" id="PS50850"/>
    </source>
</evidence>
<keyword evidence="3 6" id="KW-1133">Transmembrane helix</keyword>
<dbReference type="Pfam" id="PF07690">
    <property type="entry name" value="MFS_1"/>
    <property type="match status" value="1"/>
</dbReference>
<feature type="transmembrane region" description="Helical" evidence="6">
    <location>
        <begin position="288"/>
        <end position="306"/>
    </location>
</feature>
<keyword evidence="4 6" id="KW-0472">Membrane</keyword>
<feature type="transmembrane region" description="Helical" evidence="6">
    <location>
        <begin position="177"/>
        <end position="196"/>
    </location>
</feature>
<dbReference type="InterPro" id="IPR011701">
    <property type="entry name" value="MFS"/>
</dbReference>
<proteinExistence type="predicted"/>
<dbReference type="AlphaFoldDB" id="A0A0N1HBI0"/>
<comment type="subcellular location">
    <subcellularLocation>
        <location evidence="1">Membrane</location>
        <topology evidence="1">Multi-pass membrane protein</topology>
    </subcellularLocation>
</comment>
<keyword evidence="9" id="KW-1185">Reference proteome</keyword>
<dbReference type="InterPro" id="IPR020846">
    <property type="entry name" value="MFS_dom"/>
</dbReference>
<feature type="transmembrane region" description="Helical" evidence="6">
    <location>
        <begin position="423"/>
        <end position="446"/>
    </location>
</feature>
<dbReference type="InterPro" id="IPR036259">
    <property type="entry name" value="MFS_trans_sf"/>
</dbReference>
<feature type="transmembrane region" description="Helical" evidence="6">
    <location>
        <begin position="327"/>
        <end position="350"/>
    </location>
</feature>
<evidence type="ECO:0000256" key="1">
    <source>
        <dbReference type="ARBA" id="ARBA00004141"/>
    </source>
</evidence>
<gene>
    <name evidence="8" type="ORF">AB675_10694</name>
</gene>
<evidence type="ECO:0000256" key="6">
    <source>
        <dbReference type="SAM" id="Phobius"/>
    </source>
</evidence>